<organism evidence="1">
    <name type="scientific">marine metagenome</name>
    <dbReference type="NCBI Taxonomy" id="408172"/>
    <lineage>
        <taxon>unclassified sequences</taxon>
        <taxon>metagenomes</taxon>
        <taxon>ecological metagenomes</taxon>
    </lineage>
</organism>
<protein>
    <recommendedName>
        <fullName evidence="2">ROK family protein</fullName>
    </recommendedName>
</protein>
<feature type="non-terminal residue" evidence="1">
    <location>
        <position position="227"/>
    </location>
</feature>
<name>A0A382JBR6_9ZZZZ</name>
<reference evidence="1" key="1">
    <citation type="submission" date="2018-05" db="EMBL/GenBank/DDBJ databases">
        <authorList>
            <person name="Lanie J.A."/>
            <person name="Ng W.-L."/>
            <person name="Kazmierczak K.M."/>
            <person name="Andrzejewski T.M."/>
            <person name="Davidsen T.M."/>
            <person name="Wayne K.J."/>
            <person name="Tettelin H."/>
            <person name="Glass J.I."/>
            <person name="Rusch D."/>
            <person name="Podicherti R."/>
            <person name="Tsui H.-C.T."/>
            <person name="Winkler M.E."/>
        </authorList>
    </citation>
    <scope>NUCLEOTIDE SEQUENCE</scope>
</reference>
<proteinExistence type="predicted"/>
<dbReference type="InterPro" id="IPR043129">
    <property type="entry name" value="ATPase_NBD"/>
</dbReference>
<dbReference type="AlphaFoldDB" id="A0A382JBR6"/>
<evidence type="ECO:0000313" key="1">
    <source>
        <dbReference type="EMBL" id="SVC09188.1"/>
    </source>
</evidence>
<gene>
    <name evidence="1" type="ORF">METZ01_LOCUS262042</name>
</gene>
<dbReference type="Gene3D" id="3.30.420.40">
    <property type="match status" value="2"/>
</dbReference>
<evidence type="ECO:0008006" key="2">
    <source>
        <dbReference type="Google" id="ProtNLM"/>
    </source>
</evidence>
<dbReference type="SUPFAM" id="SSF53067">
    <property type="entry name" value="Actin-like ATPase domain"/>
    <property type="match status" value="1"/>
</dbReference>
<dbReference type="EMBL" id="UINC01073080">
    <property type="protein sequence ID" value="SVC09188.1"/>
    <property type="molecule type" value="Genomic_DNA"/>
</dbReference>
<accession>A0A382JBR6</accession>
<sequence length="227" mass="25148">MAQSVIFDQNTKMVIPDNFHLELSYSDHPNWNPCFIPAHLDLQRQEFAKDNICLTEAETNQGNVILETIQQVINQSGTDSIGLCFPGIKNDQGIVIMANGPRIPDLLGSISGIDSLYHDSDCCVWGEWKSSNGKLEKCDNAVYIGGGTGIADGIILKGVLVDFNQRNDMKRSWELFMPDGHSVEFCLSPKGMIDQWNSSQNKDVSSLSQLIQDENAIPIIEKAVEAF</sequence>